<dbReference type="GO" id="GO:0032259">
    <property type="term" value="P:methylation"/>
    <property type="evidence" value="ECO:0007669"/>
    <property type="project" value="UniProtKB-KW"/>
</dbReference>
<evidence type="ECO:0000256" key="1">
    <source>
        <dbReference type="SAM" id="MobiDB-lite"/>
    </source>
</evidence>
<comment type="caution">
    <text evidence="2">The sequence shown here is derived from an EMBL/GenBank/DDBJ whole genome shotgun (WGS) entry which is preliminary data.</text>
</comment>
<reference evidence="2" key="2">
    <citation type="journal article" date="2023" name="BMC Genomics">
        <title>Pest status, molecular evolution, and epigenetic factors derived from the genome assembly of Frankliniella fusca, a thysanopteran phytovirus vector.</title>
        <authorList>
            <person name="Catto M.A."/>
            <person name="Labadie P.E."/>
            <person name="Jacobson A.L."/>
            <person name="Kennedy G.G."/>
            <person name="Srinivasan R."/>
            <person name="Hunt B.G."/>
        </authorList>
    </citation>
    <scope>NUCLEOTIDE SEQUENCE</scope>
    <source>
        <strain evidence="2">PL_HMW_Pooled</strain>
    </source>
</reference>
<evidence type="ECO:0000313" key="3">
    <source>
        <dbReference type="Proteomes" id="UP001219518"/>
    </source>
</evidence>
<keyword evidence="3" id="KW-1185">Reference proteome</keyword>
<organism evidence="2 3">
    <name type="scientific">Frankliniella fusca</name>
    <dbReference type="NCBI Taxonomy" id="407009"/>
    <lineage>
        <taxon>Eukaryota</taxon>
        <taxon>Metazoa</taxon>
        <taxon>Ecdysozoa</taxon>
        <taxon>Arthropoda</taxon>
        <taxon>Hexapoda</taxon>
        <taxon>Insecta</taxon>
        <taxon>Pterygota</taxon>
        <taxon>Neoptera</taxon>
        <taxon>Paraneoptera</taxon>
        <taxon>Thysanoptera</taxon>
        <taxon>Terebrantia</taxon>
        <taxon>Thripoidea</taxon>
        <taxon>Thripidae</taxon>
        <taxon>Frankliniella</taxon>
    </lineage>
</organism>
<gene>
    <name evidence="2" type="ORF">KUF71_001993</name>
</gene>
<dbReference type="Proteomes" id="UP001219518">
    <property type="component" value="Unassembled WGS sequence"/>
</dbReference>
<feature type="region of interest" description="Disordered" evidence="1">
    <location>
        <begin position="161"/>
        <end position="183"/>
    </location>
</feature>
<evidence type="ECO:0000313" key="2">
    <source>
        <dbReference type="EMBL" id="KAK3923585.1"/>
    </source>
</evidence>
<keyword evidence="2" id="KW-0808">Transferase</keyword>
<dbReference type="GO" id="GO:0008168">
    <property type="term" value="F:methyltransferase activity"/>
    <property type="evidence" value="ECO:0007669"/>
    <property type="project" value="UniProtKB-KW"/>
</dbReference>
<protein>
    <submittedName>
        <fullName evidence="2">Methyltransferase-like protein 25</fullName>
    </submittedName>
</protein>
<accession>A0AAE1LL67</accession>
<keyword evidence="2" id="KW-0489">Methyltransferase</keyword>
<feature type="compositionally biased region" description="Low complexity" evidence="1">
    <location>
        <begin position="94"/>
        <end position="106"/>
    </location>
</feature>
<sequence>MVPRPWEEVPAEVDALVKSLSSPWVPRRNLGAVAEAHGAGAPPTTPSGRGAAPEAPGLAASTSADAAPRQVAPVLPCLQGVRRDLPPLSPPPGSTSAAGRSAASPAPRTPPTPEPFAGLHEASPSTEAPKPTAFQAKWLQRLQQALSWTDFEAALADLTSELEPPKPALQRRGPPPQSRRALDPPCLQKLYRTNLTKAMRLVREEESPLCDVPAEAVADYFEDVFSDRLPSLSAPPSSAVLPTTQAHDASLFSPLTCEEIVARLKHCSDTVPGPDGIRYSIMKRRDPSALLTQTILNRCLNEGNIPSSWRGARTGHGRADLCEVAPAVPG</sequence>
<dbReference type="EMBL" id="JAHWGI010001147">
    <property type="protein sequence ID" value="KAK3923585.1"/>
    <property type="molecule type" value="Genomic_DNA"/>
</dbReference>
<reference evidence="2" key="1">
    <citation type="submission" date="2021-07" db="EMBL/GenBank/DDBJ databases">
        <authorList>
            <person name="Catto M.A."/>
            <person name="Jacobson A."/>
            <person name="Kennedy G."/>
            <person name="Labadie P."/>
            <person name="Hunt B.G."/>
            <person name="Srinivasan R."/>
        </authorList>
    </citation>
    <scope>NUCLEOTIDE SEQUENCE</scope>
    <source>
        <strain evidence="2">PL_HMW_Pooled</strain>
        <tissue evidence="2">Head</tissue>
    </source>
</reference>
<dbReference type="AlphaFoldDB" id="A0AAE1LL67"/>
<proteinExistence type="predicted"/>
<feature type="region of interest" description="Disordered" evidence="1">
    <location>
        <begin position="35"/>
        <end position="129"/>
    </location>
</feature>
<name>A0AAE1LL67_9NEOP</name>